<feature type="transmembrane region" description="Helical" evidence="1">
    <location>
        <begin position="192"/>
        <end position="212"/>
    </location>
</feature>
<gene>
    <name evidence="2" type="ORF">LzC2_09010</name>
</gene>
<keyword evidence="1" id="KW-0472">Membrane</keyword>
<dbReference type="RefSeq" id="WP_171184194.1">
    <property type="nucleotide sequence ID" value="NZ_WTPX01000018.1"/>
</dbReference>
<proteinExistence type="predicted"/>
<feature type="transmembrane region" description="Helical" evidence="1">
    <location>
        <begin position="150"/>
        <end position="171"/>
    </location>
</feature>
<accession>A0ABX1VCR2</accession>
<protein>
    <submittedName>
        <fullName evidence="2">Uncharacterized protein</fullName>
    </submittedName>
</protein>
<evidence type="ECO:0000313" key="3">
    <source>
        <dbReference type="Proteomes" id="UP000609651"/>
    </source>
</evidence>
<comment type="caution">
    <text evidence="2">The sequence shown here is derived from an EMBL/GenBank/DDBJ whole genome shotgun (WGS) entry which is preliminary data.</text>
</comment>
<organism evidence="2 3">
    <name type="scientific">Alienimonas chondri</name>
    <dbReference type="NCBI Taxonomy" id="2681879"/>
    <lineage>
        <taxon>Bacteria</taxon>
        <taxon>Pseudomonadati</taxon>
        <taxon>Planctomycetota</taxon>
        <taxon>Planctomycetia</taxon>
        <taxon>Planctomycetales</taxon>
        <taxon>Planctomycetaceae</taxon>
        <taxon>Alienimonas</taxon>
    </lineage>
</organism>
<evidence type="ECO:0000313" key="2">
    <source>
        <dbReference type="EMBL" id="NNJ24841.1"/>
    </source>
</evidence>
<feature type="transmembrane region" description="Helical" evidence="1">
    <location>
        <begin position="21"/>
        <end position="39"/>
    </location>
</feature>
<dbReference type="Proteomes" id="UP000609651">
    <property type="component" value="Unassembled WGS sequence"/>
</dbReference>
<dbReference type="EMBL" id="WTPX01000018">
    <property type="protein sequence ID" value="NNJ24841.1"/>
    <property type="molecule type" value="Genomic_DNA"/>
</dbReference>
<reference evidence="2 3" key="1">
    <citation type="journal article" date="2020" name="Syst. Appl. Microbiol.">
        <title>Alienimonas chondri sp. nov., a novel planctomycete isolated from the biofilm of the red alga Chondrus crispus.</title>
        <authorList>
            <person name="Vitorino I."/>
            <person name="Albuquerque L."/>
            <person name="Wiegand S."/>
            <person name="Kallscheuer N."/>
            <person name="da Costa M.S."/>
            <person name="Lobo-da-Cunha A."/>
            <person name="Jogler C."/>
            <person name="Lage O.M."/>
        </authorList>
    </citation>
    <scope>NUCLEOTIDE SEQUENCE [LARGE SCALE GENOMIC DNA]</scope>
    <source>
        <strain evidence="2 3">LzC2</strain>
    </source>
</reference>
<sequence length="350" mass="38531">MSAEDRPQTAFSRLRRTAATLARPFVWVAAAVGLALAAVPPVPNRYELAAGRWAAPPVRASVTSFSQSDWHPAAVKVEALGGKIPGDLGEEVDRTWAPPHAGFTWSRRWIMPREWFHRDLRSRIHREKLGWHERTEAEERAWVDAVTPRFRYIVTFSVWTLLLPAVLWGGWRIFRPAPVRPAGLARRMLRPWVWTMALLGGSAIVGEFADAWGPERAPEMQVGGLIGPAETPHPRLVTVDLAWPTAAADPPNEQTACPQWGVWWSWSRQRRGGFGFGGGGLGGGGMFSLPPVSNQFGGGMAGGLGGGAGGADLRRKLSLKFSLWWLLLPAELANLVTLYRSRPRHATVAR</sequence>
<keyword evidence="3" id="KW-1185">Reference proteome</keyword>
<name>A0ABX1VCR2_9PLAN</name>
<evidence type="ECO:0000256" key="1">
    <source>
        <dbReference type="SAM" id="Phobius"/>
    </source>
</evidence>
<keyword evidence="1" id="KW-1133">Transmembrane helix</keyword>
<keyword evidence="1" id="KW-0812">Transmembrane</keyword>